<comment type="caution">
    <text evidence="2">The sequence shown here is derived from an EMBL/GenBank/DDBJ whole genome shotgun (WGS) entry which is preliminary data.</text>
</comment>
<sequence length="206" mass="22336">MKKNESLKISFSSRWLYLHSDAEKLAGRNSKDWLKCSSKAITRGPLKVTSPAAVTQAGRGSRIQLMHRTRGGHRREDSFPVCIVGVVLLIPSVFLSLSFCLALCLSLFSSWSRFSDEAVSLVFVTRAGQDPAGVEAPVTGPHFAESEVKLVAAHHYDNVFLVGKGAKHVLAGFSIPDPGHHLLICLLKANGRGSEKQGGKGGKFRQ</sequence>
<organism evidence="2 3">
    <name type="scientific">Portunus trituberculatus</name>
    <name type="common">Swimming crab</name>
    <name type="synonym">Neptunus trituberculatus</name>
    <dbReference type="NCBI Taxonomy" id="210409"/>
    <lineage>
        <taxon>Eukaryota</taxon>
        <taxon>Metazoa</taxon>
        <taxon>Ecdysozoa</taxon>
        <taxon>Arthropoda</taxon>
        <taxon>Crustacea</taxon>
        <taxon>Multicrustacea</taxon>
        <taxon>Malacostraca</taxon>
        <taxon>Eumalacostraca</taxon>
        <taxon>Eucarida</taxon>
        <taxon>Decapoda</taxon>
        <taxon>Pleocyemata</taxon>
        <taxon>Brachyura</taxon>
        <taxon>Eubrachyura</taxon>
        <taxon>Portunoidea</taxon>
        <taxon>Portunidae</taxon>
        <taxon>Portuninae</taxon>
        <taxon>Portunus</taxon>
    </lineage>
</organism>
<accession>A0A5B7FCE1</accession>
<name>A0A5B7FCE1_PORTR</name>
<protein>
    <submittedName>
        <fullName evidence="2">Uncharacterized protein</fullName>
    </submittedName>
</protein>
<evidence type="ECO:0000256" key="1">
    <source>
        <dbReference type="SAM" id="Phobius"/>
    </source>
</evidence>
<gene>
    <name evidence="2" type="ORF">E2C01_036414</name>
</gene>
<reference evidence="2 3" key="1">
    <citation type="submission" date="2019-05" db="EMBL/GenBank/DDBJ databases">
        <title>Another draft genome of Portunus trituberculatus and its Hox gene families provides insights of decapod evolution.</title>
        <authorList>
            <person name="Jeong J.-H."/>
            <person name="Song I."/>
            <person name="Kim S."/>
            <person name="Choi T."/>
            <person name="Kim D."/>
            <person name="Ryu S."/>
            <person name="Kim W."/>
        </authorList>
    </citation>
    <scope>NUCLEOTIDE SEQUENCE [LARGE SCALE GENOMIC DNA]</scope>
    <source>
        <tissue evidence="2">Muscle</tissue>
    </source>
</reference>
<dbReference type="EMBL" id="VSRR010005568">
    <property type="protein sequence ID" value="MPC42783.1"/>
    <property type="molecule type" value="Genomic_DNA"/>
</dbReference>
<keyword evidence="3" id="KW-1185">Reference proteome</keyword>
<keyword evidence="1" id="KW-0812">Transmembrane</keyword>
<feature type="transmembrane region" description="Helical" evidence="1">
    <location>
        <begin position="78"/>
        <end position="108"/>
    </location>
</feature>
<keyword evidence="1" id="KW-1133">Transmembrane helix</keyword>
<evidence type="ECO:0000313" key="3">
    <source>
        <dbReference type="Proteomes" id="UP000324222"/>
    </source>
</evidence>
<dbReference type="Proteomes" id="UP000324222">
    <property type="component" value="Unassembled WGS sequence"/>
</dbReference>
<proteinExistence type="predicted"/>
<evidence type="ECO:0000313" key="2">
    <source>
        <dbReference type="EMBL" id="MPC42783.1"/>
    </source>
</evidence>
<dbReference type="AlphaFoldDB" id="A0A5B7FCE1"/>
<keyword evidence="1" id="KW-0472">Membrane</keyword>